<feature type="transmembrane region" description="Helical" evidence="7">
    <location>
        <begin position="31"/>
        <end position="54"/>
    </location>
</feature>
<comment type="similarity">
    <text evidence="2">Belongs to the UPF0410 family.</text>
</comment>
<evidence type="ECO:0000256" key="2">
    <source>
        <dbReference type="ARBA" id="ARBA00011006"/>
    </source>
</evidence>
<dbReference type="Pfam" id="PF04226">
    <property type="entry name" value="Transgly_assoc"/>
    <property type="match status" value="1"/>
</dbReference>
<reference evidence="8 9" key="1">
    <citation type="submission" date="2018-07" db="EMBL/GenBank/DDBJ databases">
        <title>Rhodosalinus sp. strain E84T genomic sequence and assembly.</title>
        <authorList>
            <person name="Liu Z.-W."/>
            <person name="Lu D.-C."/>
        </authorList>
    </citation>
    <scope>NUCLEOTIDE SEQUENCE [LARGE SCALE GENOMIC DNA]</scope>
    <source>
        <strain evidence="8 9">E84</strain>
    </source>
</reference>
<evidence type="ECO:0000256" key="6">
    <source>
        <dbReference type="ARBA" id="ARBA00023136"/>
    </source>
</evidence>
<dbReference type="OrthoDB" id="9815411at2"/>
<comment type="subcellular location">
    <subcellularLocation>
        <location evidence="1">Cell membrane</location>
        <topology evidence="1">Multi-pass membrane protein</topology>
    </subcellularLocation>
</comment>
<dbReference type="AlphaFoldDB" id="A0A365U8L8"/>
<protein>
    <submittedName>
        <fullName evidence="8">GlsB/YeaQ/YmgE family stress response membrane protein</fullName>
    </submittedName>
</protein>
<dbReference type="PANTHER" id="PTHR33884:SF3">
    <property type="entry name" value="UPF0410 PROTEIN YMGE"/>
    <property type="match status" value="1"/>
</dbReference>
<accession>A0A365U8L8</accession>
<evidence type="ECO:0000256" key="3">
    <source>
        <dbReference type="ARBA" id="ARBA00022475"/>
    </source>
</evidence>
<keyword evidence="4 7" id="KW-0812">Transmembrane</keyword>
<evidence type="ECO:0000313" key="8">
    <source>
        <dbReference type="EMBL" id="RBI85166.1"/>
    </source>
</evidence>
<organism evidence="8 9">
    <name type="scientific">Rhodosalinus halophilus</name>
    <dbReference type="NCBI Taxonomy" id="2259333"/>
    <lineage>
        <taxon>Bacteria</taxon>
        <taxon>Pseudomonadati</taxon>
        <taxon>Pseudomonadota</taxon>
        <taxon>Alphaproteobacteria</taxon>
        <taxon>Rhodobacterales</taxon>
        <taxon>Paracoccaceae</taxon>
        <taxon>Rhodosalinus</taxon>
    </lineage>
</organism>
<feature type="transmembrane region" description="Helical" evidence="7">
    <location>
        <begin position="6"/>
        <end position="24"/>
    </location>
</feature>
<keyword evidence="3" id="KW-1003">Cell membrane</keyword>
<evidence type="ECO:0000256" key="1">
    <source>
        <dbReference type="ARBA" id="ARBA00004651"/>
    </source>
</evidence>
<evidence type="ECO:0000256" key="7">
    <source>
        <dbReference type="SAM" id="Phobius"/>
    </source>
</evidence>
<dbReference type="Proteomes" id="UP000253370">
    <property type="component" value="Unassembled WGS sequence"/>
</dbReference>
<comment type="caution">
    <text evidence="8">The sequence shown here is derived from an EMBL/GenBank/DDBJ whole genome shotgun (WGS) entry which is preliminary data.</text>
</comment>
<dbReference type="EMBL" id="QNTQ01000008">
    <property type="protein sequence ID" value="RBI85166.1"/>
    <property type="molecule type" value="Genomic_DNA"/>
</dbReference>
<dbReference type="GO" id="GO:0005886">
    <property type="term" value="C:plasma membrane"/>
    <property type="evidence" value="ECO:0007669"/>
    <property type="project" value="UniProtKB-SubCell"/>
</dbReference>
<sequence>MAFESVLAMLLTGLVAGWLAAKLVRGGGLGLIGNMAVGVAGAFLAGVMLPVLGFGAGGGVILTVLQATLGAVVVLVLIRLIRTG</sequence>
<name>A0A365U8L8_9RHOB</name>
<evidence type="ECO:0000256" key="4">
    <source>
        <dbReference type="ARBA" id="ARBA00022692"/>
    </source>
</evidence>
<evidence type="ECO:0000256" key="5">
    <source>
        <dbReference type="ARBA" id="ARBA00022989"/>
    </source>
</evidence>
<feature type="transmembrane region" description="Helical" evidence="7">
    <location>
        <begin position="60"/>
        <end position="81"/>
    </location>
</feature>
<keyword evidence="9" id="KW-1185">Reference proteome</keyword>
<keyword evidence="6 7" id="KW-0472">Membrane</keyword>
<dbReference type="InterPro" id="IPR007341">
    <property type="entry name" value="Transgly_assoc"/>
</dbReference>
<gene>
    <name evidence="8" type="ORF">DRV85_10980</name>
</gene>
<dbReference type="RefSeq" id="WP_113289494.1">
    <property type="nucleotide sequence ID" value="NZ_QNTQ01000008.1"/>
</dbReference>
<keyword evidence="5 7" id="KW-1133">Transmembrane helix</keyword>
<proteinExistence type="inferred from homology"/>
<dbReference type="PANTHER" id="PTHR33884">
    <property type="entry name" value="UPF0410 PROTEIN YMGE"/>
    <property type="match status" value="1"/>
</dbReference>
<evidence type="ECO:0000313" key="9">
    <source>
        <dbReference type="Proteomes" id="UP000253370"/>
    </source>
</evidence>